<dbReference type="GO" id="GO:0017136">
    <property type="term" value="F:histone deacetylase activity, NAD-dependent"/>
    <property type="evidence" value="ECO:0007669"/>
    <property type="project" value="TreeGrafter"/>
</dbReference>
<comment type="subcellular location">
    <subcellularLocation>
        <location evidence="1">Mitochondrion</location>
    </subcellularLocation>
</comment>
<dbReference type="InParanoid" id="W4JMA4"/>
<dbReference type="GeneID" id="20678395"/>
<dbReference type="OrthoDB" id="424302at2759"/>
<reference evidence="8 9" key="1">
    <citation type="journal article" date="2012" name="New Phytol.">
        <title>Insight into trade-off between wood decay and parasitism from the genome of a fungal forest pathogen.</title>
        <authorList>
            <person name="Olson A."/>
            <person name="Aerts A."/>
            <person name="Asiegbu F."/>
            <person name="Belbahri L."/>
            <person name="Bouzid O."/>
            <person name="Broberg A."/>
            <person name="Canback B."/>
            <person name="Coutinho P.M."/>
            <person name="Cullen D."/>
            <person name="Dalman K."/>
            <person name="Deflorio G."/>
            <person name="van Diepen L.T."/>
            <person name="Dunand C."/>
            <person name="Duplessis S."/>
            <person name="Durling M."/>
            <person name="Gonthier P."/>
            <person name="Grimwood J."/>
            <person name="Fossdal C.G."/>
            <person name="Hansson D."/>
            <person name="Henrissat B."/>
            <person name="Hietala A."/>
            <person name="Himmelstrand K."/>
            <person name="Hoffmeister D."/>
            <person name="Hogberg N."/>
            <person name="James T.Y."/>
            <person name="Karlsson M."/>
            <person name="Kohler A."/>
            <person name="Kues U."/>
            <person name="Lee Y.H."/>
            <person name="Lin Y.C."/>
            <person name="Lind M."/>
            <person name="Lindquist E."/>
            <person name="Lombard V."/>
            <person name="Lucas S."/>
            <person name="Lunden K."/>
            <person name="Morin E."/>
            <person name="Murat C."/>
            <person name="Park J."/>
            <person name="Raffaello T."/>
            <person name="Rouze P."/>
            <person name="Salamov A."/>
            <person name="Schmutz J."/>
            <person name="Solheim H."/>
            <person name="Stahlberg J."/>
            <person name="Velez H."/>
            <person name="de Vries R.P."/>
            <person name="Wiebenga A."/>
            <person name="Woodward S."/>
            <person name="Yakovlev I."/>
            <person name="Garbelotto M."/>
            <person name="Martin F."/>
            <person name="Grigoriev I.V."/>
            <person name="Stenlid J."/>
        </authorList>
    </citation>
    <scope>NUCLEOTIDE SEQUENCE [LARGE SCALE GENOMIC DNA]</scope>
    <source>
        <strain evidence="8 9">TC 32-1</strain>
    </source>
</reference>
<proteinExistence type="inferred from homology"/>
<dbReference type="AlphaFoldDB" id="W4JMA4"/>
<protein>
    <recommendedName>
        <fullName evidence="7">Deacetylase sirtuin-type domain-containing protein</fullName>
    </recommendedName>
</protein>
<sequence>MPPSTSIVEFREALRASRNIVAIAGAGLSAASGIPTFRDSGGYWKNFDLNSIATPQSFQTNPNSVWQFYLDKYVEALQAQPNPAHLAVAVLCIPERLHVLAPEAIFTLVTQNVDGLTHSPSTSPYPMFEMHGRLDEVLCTLCGQREKITKGLLSVPLEDYSVRTDVEKQALLNDLPRCSHCSSLLRPGVVWFEETPLHLREIWDIIDRADMCLVIGTSSTVQPAAGFAHVVSERGGTVAVFNLKLEESDDEPDFLFLGSCEQTLPRVLFAIDV</sequence>
<gene>
    <name evidence="8" type="ORF">HETIRDRAFT_57382</name>
</gene>
<dbReference type="GO" id="GO:0005739">
    <property type="term" value="C:mitochondrion"/>
    <property type="evidence" value="ECO:0007669"/>
    <property type="project" value="UniProtKB-SubCell"/>
</dbReference>
<evidence type="ECO:0000256" key="2">
    <source>
        <dbReference type="ARBA" id="ARBA00006924"/>
    </source>
</evidence>
<name>W4JMA4_HETIT</name>
<feature type="binding site" evidence="6">
    <location>
        <position position="139"/>
    </location>
    <ligand>
        <name>Zn(2+)</name>
        <dbReference type="ChEBI" id="CHEBI:29105"/>
    </ligand>
</feature>
<evidence type="ECO:0000313" key="9">
    <source>
        <dbReference type="Proteomes" id="UP000030671"/>
    </source>
</evidence>
<accession>W4JMA4</accession>
<dbReference type="GO" id="GO:0005634">
    <property type="term" value="C:nucleus"/>
    <property type="evidence" value="ECO:0007669"/>
    <property type="project" value="TreeGrafter"/>
</dbReference>
<dbReference type="InterPro" id="IPR029035">
    <property type="entry name" value="DHS-like_NAD/FAD-binding_dom"/>
</dbReference>
<evidence type="ECO:0000256" key="5">
    <source>
        <dbReference type="ARBA" id="ARBA00023128"/>
    </source>
</evidence>
<dbReference type="KEGG" id="hir:HETIRDRAFT_57382"/>
<evidence type="ECO:0000256" key="6">
    <source>
        <dbReference type="PROSITE-ProRule" id="PRU00236"/>
    </source>
</evidence>
<evidence type="ECO:0000256" key="3">
    <source>
        <dbReference type="ARBA" id="ARBA00022679"/>
    </source>
</evidence>
<keyword evidence="6" id="KW-0862">Zinc</keyword>
<keyword evidence="5" id="KW-0496">Mitochondrion</keyword>
<dbReference type="GO" id="GO:0070403">
    <property type="term" value="F:NAD+ binding"/>
    <property type="evidence" value="ECO:0007669"/>
    <property type="project" value="InterPro"/>
</dbReference>
<feature type="binding site" evidence="6">
    <location>
        <position position="178"/>
    </location>
    <ligand>
        <name>Zn(2+)</name>
        <dbReference type="ChEBI" id="CHEBI:29105"/>
    </ligand>
</feature>
<dbReference type="PANTHER" id="PTHR11085:SF10">
    <property type="entry name" value="NAD-DEPENDENT PROTEIN DEACYLASE SIRTUIN-5, MITOCHONDRIAL-RELATED"/>
    <property type="match status" value="1"/>
</dbReference>
<feature type="binding site" evidence="6">
    <location>
        <position position="142"/>
    </location>
    <ligand>
        <name>Zn(2+)</name>
        <dbReference type="ChEBI" id="CHEBI:29105"/>
    </ligand>
</feature>
<dbReference type="GO" id="GO:0046872">
    <property type="term" value="F:metal ion binding"/>
    <property type="evidence" value="ECO:0007669"/>
    <property type="project" value="UniProtKB-KW"/>
</dbReference>
<dbReference type="PANTHER" id="PTHR11085">
    <property type="entry name" value="NAD-DEPENDENT PROTEIN DEACYLASE SIRTUIN-5, MITOCHONDRIAL-RELATED"/>
    <property type="match status" value="1"/>
</dbReference>
<evidence type="ECO:0000259" key="7">
    <source>
        <dbReference type="PROSITE" id="PS50305"/>
    </source>
</evidence>
<evidence type="ECO:0000256" key="4">
    <source>
        <dbReference type="ARBA" id="ARBA00023027"/>
    </source>
</evidence>
<dbReference type="SUPFAM" id="SSF52467">
    <property type="entry name" value="DHS-like NAD/FAD-binding domain"/>
    <property type="match status" value="1"/>
</dbReference>
<organism evidence="8 9">
    <name type="scientific">Heterobasidion irregulare (strain TC 32-1)</name>
    <dbReference type="NCBI Taxonomy" id="747525"/>
    <lineage>
        <taxon>Eukaryota</taxon>
        <taxon>Fungi</taxon>
        <taxon>Dikarya</taxon>
        <taxon>Basidiomycota</taxon>
        <taxon>Agaricomycotina</taxon>
        <taxon>Agaricomycetes</taxon>
        <taxon>Russulales</taxon>
        <taxon>Bondarzewiaceae</taxon>
        <taxon>Heterobasidion</taxon>
        <taxon>Heterobasidion annosum species complex</taxon>
    </lineage>
</organism>
<keyword evidence="4" id="KW-0520">NAD</keyword>
<evidence type="ECO:0000256" key="1">
    <source>
        <dbReference type="ARBA" id="ARBA00004173"/>
    </source>
</evidence>
<dbReference type="Gene3D" id="3.30.1600.10">
    <property type="entry name" value="SIR2/SIRT2 'Small Domain"/>
    <property type="match status" value="1"/>
</dbReference>
<feature type="active site" description="Proton acceptor" evidence="6">
    <location>
        <position position="131"/>
    </location>
</feature>
<feature type="binding site" evidence="6">
    <location>
        <position position="181"/>
    </location>
    <ligand>
        <name>Zn(2+)</name>
        <dbReference type="ChEBI" id="CHEBI:29105"/>
    </ligand>
</feature>
<evidence type="ECO:0000313" key="8">
    <source>
        <dbReference type="EMBL" id="ETW74594.1"/>
    </source>
</evidence>
<dbReference type="Pfam" id="PF02146">
    <property type="entry name" value="SIR2"/>
    <property type="match status" value="1"/>
</dbReference>
<dbReference type="EMBL" id="KI925467">
    <property type="protein sequence ID" value="ETW74594.1"/>
    <property type="molecule type" value="Genomic_DNA"/>
</dbReference>
<keyword evidence="6" id="KW-0479">Metal-binding</keyword>
<dbReference type="PROSITE" id="PS50305">
    <property type="entry name" value="SIRTUIN"/>
    <property type="match status" value="1"/>
</dbReference>
<dbReference type="InterPro" id="IPR050134">
    <property type="entry name" value="NAD-dep_sirtuin_deacylases"/>
</dbReference>
<dbReference type="RefSeq" id="XP_009553067.1">
    <property type="nucleotide sequence ID" value="XM_009554772.1"/>
</dbReference>
<dbReference type="Gene3D" id="3.40.50.1220">
    <property type="entry name" value="TPP-binding domain"/>
    <property type="match status" value="1"/>
</dbReference>
<keyword evidence="9" id="KW-1185">Reference proteome</keyword>
<dbReference type="InterPro" id="IPR003000">
    <property type="entry name" value="Sirtuin"/>
</dbReference>
<dbReference type="InterPro" id="IPR026590">
    <property type="entry name" value="Ssirtuin_cat_dom"/>
</dbReference>
<feature type="domain" description="Deacetylase sirtuin-type" evidence="7">
    <location>
        <begin position="1"/>
        <end position="273"/>
    </location>
</feature>
<dbReference type="Proteomes" id="UP000030671">
    <property type="component" value="Unassembled WGS sequence"/>
</dbReference>
<comment type="similarity">
    <text evidence="2">Belongs to the sirtuin family. Class I subfamily.</text>
</comment>
<dbReference type="STRING" id="747525.W4JMA4"/>
<keyword evidence="3" id="KW-0808">Transferase</keyword>
<dbReference type="HOGENOM" id="CLU_023643_3_1_1"/>
<dbReference type="InterPro" id="IPR026591">
    <property type="entry name" value="Sirtuin_cat_small_dom_sf"/>
</dbReference>
<dbReference type="eggNOG" id="KOG2684">
    <property type="taxonomic scope" value="Eukaryota"/>
</dbReference>